<dbReference type="PANTHER" id="PTHR43840">
    <property type="entry name" value="MITOCHONDRIAL METAL TRANSPORTER 1-RELATED"/>
    <property type="match status" value="1"/>
</dbReference>
<dbReference type="Pfam" id="PF16916">
    <property type="entry name" value="ZT_dimer"/>
    <property type="match status" value="1"/>
</dbReference>
<feature type="transmembrane region" description="Helical" evidence="7">
    <location>
        <begin position="119"/>
        <end position="139"/>
    </location>
</feature>
<dbReference type="InterPro" id="IPR027470">
    <property type="entry name" value="Cation_efflux_CTD"/>
</dbReference>
<keyword evidence="3" id="KW-0813">Transport</keyword>
<keyword evidence="6 7" id="KW-0472">Membrane</keyword>
<dbReference type="FunFam" id="1.20.1510.10:FF:000006">
    <property type="entry name" value="Divalent cation efflux transporter"/>
    <property type="match status" value="1"/>
</dbReference>
<dbReference type="InterPro" id="IPR058533">
    <property type="entry name" value="Cation_efflux_TM"/>
</dbReference>
<organism evidence="10">
    <name type="scientific">marine sediment metagenome</name>
    <dbReference type="NCBI Taxonomy" id="412755"/>
    <lineage>
        <taxon>unclassified sequences</taxon>
        <taxon>metagenomes</taxon>
        <taxon>ecological metagenomes</taxon>
    </lineage>
</organism>
<evidence type="ECO:0000256" key="3">
    <source>
        <dbReference type="ARBA" id="ARBA00022448"/>
    </source>
</evidence>
<dbReference type="Gene3D" id="1.20.1510.10">
    <property type="entry name" value="Cation efflux protein transmembrane domain"/>
    <property type="match status" value="1"/>
</dbReference>
<evidence type="ECO:0000256" key="7">
    <source>
        <dbReference type="SAM" id="Phobius"/>
    </source>
</evidence>
<dbReference type="PANTHER" id="PTHR43840:SF15">
    <property type="entry name" value="MITOCHONDRIAL METAL TRANSPORTER 1-RELATED"/>
    <property type="match status" value="1"/>
</dbReference>
<evidence type="ECO:0000256" key="1">
    <source>
        <dbReference type="ARBA" id="ARBA00004141"/>
    </source>
</evidence>
<dbReference type="InterPro" id="IPR027469">
    <property type="entry name" value="Cation_efflux_TMD_sf"/>
</dbReference>
<dbReference type="SUPFAM" id="SSF161111">
    <property type="entry name" value="Cation efflux protein transmembrane domain-like"/>
    <property type="match status" value="1"/>
</dbReference>
<feature type="domain" description="Cation efflux protein transmembrane" evidence="8">
    <location>
        <begin position="22"/>
        <end position="213"/>
    </location>
</feature>
<comment type="similarity">
    <text evidence="2">Belongs to the cation diffusion facilitator (CDF) transporter (TC 2.A.4) family.</text>
</comment>
<comment type="caution">
    <text evidence="10">The sequence shown here is derived from an EMBL/GenBank/DDBJ whole genome shotgun (WGS) entry which is preliminary data.</text>
</comment>
<reference evidence="10" key="1">
    <citation type="journal article" date="2014" name="Front. Microbiol.">
        <title>High frequency of phylogenetically diverse reductive dehalogenase-homologous genes in deep subseafloor sedimentary metagenomes.</title>
        <authorList>
            <person name="Kawai M."/>
            <person name="Futagami T."/>
            <person name="Toyoda A."/>
            <person name="Takaki Y."/>
            <person name="Nishi S."/>
            <person name="Hori S."/>
            <person name="Arai W."/>
            <person name="Tsubouchi T."/>
            <person name="Morono Y."/>
            <person name="Uchiyama I."/>
            <person name="Ito T."/>
            <person name="Fujiyama A."/>
            <person name="Inagaki F."/>
            <person name="Takami H."/>
        </authorList>
    </citation>
    <scope>NUCLEOTIDE SEQUENCE</scope>
    <source>
        <strain evidence="10">Expedition CK06-06</strain>
    </source>
</reference>
<feature type="transmembrane region" description="Helical" evidence="7">
    <location>
        <begin position="21"/>
        <end position="38"/>
    </location>
</feature>
<gene>
    <name evidence="10" type="ORF">S06H3_11908</name>
</gene>
<dbReference type="Gene3D" id="3.30.70.1350">
    <property type="entry name" value="Cation efflux protein, cytoplasmic domain"/>
    <property type="match status" value="1"/>
</dbReference>
<evidence type="ECO:0000256" key="2">
    <source>
        <dbReference type="ARBA" id="ARBA00008114"/>
    </source>
</evidence>
<evidence type="ECO:0000313" key="10">
    <source>
        <dbReference type="EMBL" id="GAI04375.1"/>
    </source>
</evidence>
<dbReference type="AlphaFoldDB" id="X1LPQ3"/>
<dbReference type="Pfam" id="PF01545">
    <property type="entry name" value="Cation_efflux"/>
    <property type="match status" value="1"/>
</dbReference>
<evidence type="ECO:0000259" key="8">
    <source>
        <dbReference type="Pfam" id="PF01545"/>
    </source>
</evidence>
<sequence length="300" mass="33510">MSSDEPIEHKPRVNRLAIWEGWLSIIVNTLLFGLKYWAGITTASIAIIADAWHTLSDSFTSLVVLWGAKSSARPPDRKHPFGHGRIEVIASVIIGAVLATVGLNFLIESVRRLINRETAAYSVLSIVVFAASLICKEALARFSIQSGRKTNSRSLLADGWHHRSDAIASALILIGILLGRYFWWIDGVLGIAVSLVIFWATFDILRISVSSLIGEQPDAELMGNLRKLVGESVAFDVDLHHLHLHQYGQHKELTFHISLPQELKLREAHRIVNSLETLIHERLGLETTIHMDTREQAEKD</sequence>
<dbReference type="InterPro" id="IPR036837">
    <property type="entry name" value="Cation_efflux_CTD_sf"/>
</dbReference>
<evidence type="ECO:0000256" key="5">
    <source>
        <dbReference type="ARBA" id="ARBA00022989"/>
    </source>
</evidence>
<dbReference type="GO" id="GO:0008324">
    <property type="term" value="F:monoatomic cation transmembrane transporter activity"/>
    <property type="evidence" value="ECO:0007669"/>
    <property type="project" value="InterPro"/>
</dbReference>
<name>X1LPQ3_9ZZZZ</name>
<dbReference type="EMBL" id="BARV01005857">
    <property type="protein sequence ID" value="GAI04375.1"/>
    <property type="molecule type" value="Genomic_DNA"/>
</dbReference>
<protein>
    <submittedName>
        <fullName evidence="10">Uncharacterized protein</fullName>
    </submittedName>
</protein>
<dbReference type="InterPro" id="IPR050291">
    <property type="entry name" value="CDF_Transporter"/>
</dbReference>
<dbReference type="InterPro" id="IPR002524">
    <property type="entry name" value="Cation_efflux"/>
</dbReference>
<accession>X1LPQ3</accession>
<dbReference type="GO" id="GO:0016020">
    <property type="term" value="C:membrane"/>
    <property type="evidence" value="ECO:0007669"/>
    <property type="project" value="UniProtKB-SubCell"/>
</dbReference>
<feature type="domain" description="Cation efflux protein cytoplasmic" evidence="9">
    <location>
        <begin position="237"/>
        <end position="292"/>
    </location>
</feature>
<dbReference type="NCBIfam" id="TIGR01297">
    <property type="entry name" value="CDF"/>
    <property type="match status" value="1"/>
</dbReference>
<feature type="transmembrane region" description="Helical" evidence="7">
    <location>
        <begin position="88"/>
        <end position="107"/>
    </location>
</feature>
<evidence type="ECO:0000259" key="9">
    <source>
        <dbReference type="Pfam" id="PF16916"/>
    </source>
</evidence>
<dbReference type="SUPFAM" id="SSF160240">
    <property type="entry name" value="Cation efflux protein cytoplasmic domain-like"/>
    <property type="match status" value="1"/>
</dbReference>
<feature type="transmembrane region" description="Helical" evidence="7">
    <location>
        <begin position="184"/>
        <end position="202"/>
    </location>
</feature>
<comment type="subcellular location">
    <subcellularLocation>
        <location evidence="1">Membrane</location>
        <topology evidence="1">Multi-pass membrane protein</topology>
    </subcellularLocation>
</comment>
<keyword evidence="5 7" id="KW-1133">Transmembrane helix</keyword>
<keyword evidence="4 7" id="KW-0812">Transmembrane</keyword>
<evidence type="ECO:0000256" key="4">
    <source>
        <dbReference type="ARBA" id="ARBA00022692"/>
    </source>
</evidence>
<proteinExistence type="inferred from homology"/>
<evidence type="ECO:0000256" key="6">
    <source>
        <dbReference type="ARBA" id="ARBA00023136"/>
    </source>
</evidence>